<evidence type="ECO:0000313" key="13">
    <source>
        <dbReference type="EnsemblMetazoa" id="PHUM368610-PA"/>
    </source>
</evidence>
<dbReference type="FunFam" id="3.40.50.1260:FF:000031">
    <property type="entry name" value="Phosphoglycerate kinase 1"/>
    <property type="match status" value="1"/>
</dbReference>
<dbReference type="GO" id="GO:0043531">
    <property type="term" value="F:ADP binding"/>
    <property type="evidence" value="ECO:0007669"/>
    <property type="project" value="TreeGrafter"/>
</dbReference>
<dbReference type="GO" id="GO:0006096">
    <property type="term" value="P:glycolytic process"/>
    <property type="evidence" value="ECO:0007669"/>
    <property type="project" value="UniProtKB-UniPathway"/>
</dbReference>
<dbReference type="AlphaFoldDB" id="E0VPY5"/>
<dbReference type="PANTHER" id="PTHR11406:SF0">
    <property type="entry name" value="PHOSPHOGLYCERATE KINASE"/>
    <property type="match status" value="1"/>
</dbReference>
<gene>
    <name evidence="13" type="primary">8233559</name>
    <name evidence="12" type="ORF">Phum_PHUM368610</name>
</gene>
<evidence type="ECO:0000256" key="2">
    <source>
        <dbReference type="ARBA" id="ARBA00004838"/>
    </source>
</evidence>
<dbReference type="KEGG" id="phu:Phum_PHUM368610"/>
<dbReference type="Proteomes" id="UP000009046">
    <property type="component" value="Unassembled WGS sequence"/>
</dbReference>
<reference evidence="12" key="1">
    <citation type="submission" date="2007-04" db="EMBL/GenBank/DDBJ databases">
        <title>Annotation of Pediculus humanus corporis strain USDA.</title>
        <authorList>
            <person name="Kirkness E."/>
            <person name="Hannick L."/>
            <person name="Hass B."/>
            <person name="Bruggner R."/>
            <person name="Lawson D."/>
            <person name="Bidwell S."/>
            <person name="Joardar V."/>
            <person name="Caler E."/>
            <person name="Walenz B."/>
            <person name="Inman J."/>
            <person name="Schobel S."/>
            <person name="Galinsky K."/>
            <person name="Amedeo P."/>
            <person name="Strausberg R."/>
        </authorList>
    </citation>
    <scope>NUCLEOTIDE SEQUENCE</scope>
    <source>
        <strain evidence="12">USDA</strain>
    </source>
</reference>
<organism>
    <name type="scientific">Pediculus humanus subsp. corporis</name>
    <name type="common">Body louse</name>
    <dbReference type="NCBI Taxonomy" id="121224"/>
    <lineage>
        <taxon>Eukaryota</taxon>
        <taxon>Metazoa</taxon>
        <taxon>Ecdysozoa</taxon>
        <taxon>Arthropoda</taxon>
        <taxon>Hexapoda</taxon>
        <taxon>Insecta</taxon>
        <taxon>Pterygota</taxon>
        <taxon>Neoptera</taxon>
        <taxon>Paraneoptera</taxon>
        <taxon>Psocodea</taxon>
        <taxon>Troctomorpha</taxon>
        <taxon>Phthiraptera</taxon>
        <taxon>Anoplura</taxon>
        <taxon>Pediculidae</taxon>
        <taxon>Pediculus</taxon>
    </lineage>
</organism>
<dbReference type="InterPro" id="IPR036043">
    <property type="entry name" value="Phosphoglycerate_kinase_sf"/>
</dbReference>
<keyword evidence="6" id="KW-0479">Metal-binding</keyword>
<evidence type="ECO:0000256" key="8">
    <source>
        <dbReference type="ARBA" id="ARBA00022777"/>
    </source>
</evidence>
<comment type="pathway">
    <text evidence="2">Carbohydrate degradation; glycolysis; pyruvate from D-glyceraldehyde 3-phosphate: step 2/5.</text>
</comment>
<dbReference type="GO" id="GO:0046872">
    <property type="term" value="F:metal ion binding"/>
    <property type="evidence" value="ECO:0007669"/>
    <property type="project" value="UniProtKB-KW"/>
</dbReference>
<dbReference type="EnsemblMetazoa" id="PHUM368610-RA">
    <property type="protein sequence ID" value="PHUM368610-PA"/>
    <property type="gene ID" value="PHUM368610"/>
</dbReference>
<dbReference type="STRING" id="121224.E0VPY5"/>
<dbReference type="UniPathway" id="UPA00109">
    <property type="reaction ID" value="UER00185"/>
</dbReference>
<dbReference type="EMBL" id="DS235379">
    <property type="protein sequence ID" value="EEB15441.1"/>
    <property type="molecule type" value="Genomic_DNA"/>
</dbReference>
<dbReference type="SUPFAM" id="SSF53748">
    <property type="entry name" value="Phosphoglycerate kinase"/>
    <property type="match status" value="1"/>
</dbReference>
<dbReference type="OMA" id="SCKFAFG"/>
<evidence type="ECO:0000313" key="14">
    <source>
        <dbReference type="Proteomes" id="UP000009046"/>
    </source>
</evidence>
<dbReference type="CTD" id="8233559"/>
<evidence type="ECO:0000313" key="12">
    <source>
        <dbReference type="EMBL" id="EEB15441.1"/>
    </source>
</evidence>
<evidence type="ECO:0000256" key="7">
    <source>
        <dbReference type="ARBA" id="ARBA00022741"/>
    </source>
</evidence>
<dbReference type="OrthoDB" id="275353at2759"/>
<dbReference type="eggNOG" id="KOG1367">
    <property type="taxonomic scope" value="Eukaryota"/>
</dbReference>
<dbReference type="HOGENOM" id="CLU_025427_1_0_1"/>
<evidence type="ECO:0000256" key="9">
    <source>
        <dbReference type="ARBA" id="ARBA00022840"/>
    </source>
</evidence>
<keyword evidence="7" id="KW-0547">Nucleotide-binding</keyword>
<keyword evidence="14" id="KW-1185">Reference proteome</keyword>
<keyword evidence="9" id="KW-0067">ATP-binding</keyword>
<comment type="cofactor">
    <cofactor evidence="1">
        <name>Mg(2+)</name>
        <dbReference type="ChEBI" id="CHEBI:18420"/>
    </cofactor>
</comment>
<dbReference type="PANTHER" id="PTHR11406">
    <property type="entry name" value="PHOSPHOGLYCERATE KINASE"/>
    <property type="match status" value="1"/>
</dbReference>
<sequence length="300" mass="32602">MSFNKLTLDSLNLEDQRVLMRRVKASPENVKKFRESLSKLGDLYVNDAFGTAHRAHSSMLGEGFEKRAAGFLLKKELHYFAKALDEPERPFLAILGGAKVADKVPLIENLLNKVSELIIGGGMAYTFLKVLKNMKIGNSLYDPEGAKIVDKLMKIAEEKDVKIHLPVDFITADKFDDTAEVGKARVHDGIPDGWMGLDIGEKSRELFKEPISRARTIVWNGPAGVFEFKKFSHGTKAIMDAVVEATSNGAITVVGGGDTATCVAKWNTEDKISHISTGGGASLELLEGKTLPGVAALTDA</sequence>
<evidence type="ECO:0000256" key="10">
    <source>
        <dbReference type="ARBA" id="ARBA00022842"/>
    </source>
</evidence>
<dbReference type="Pfam" id="PF00162">
    <property type="entry name" value="PGK"/>
    <property type="match status" value="1"/>
</dbReference>
<keyword evidence="11" id="KW-0324">Glycolysis</keyword>
<proteinExistence type="inferred from homology"/>
<evidence type="ECO:0000256" key="6">
    <source>
        <dbReference type="ARBA" id="ARBA00022723"/>
    </source>
</evidence>
<dbReference type="EMBL" id="AAZO01004288">
    <property type="status" value="NOT_ANNOTATED_CDS"/>
    <property type="molecule type" value="Genomic_DNA"/>
</dbReference>
<dbReference type="GeneID" id="8233559"/>
<evidence type="ECO:0000256" key="3">
    <source>
        <dbReference type="ARBA" id="ARBA00008982"/>
    </source>
</evidence>
<dbReference type="InterPro" id="IPR001576">
    <property type="entry name" value="Phosphoglycerate_kinase"/>
</dbReference>
<keyword evidence="8 12" id="KW-0418">Kinase</keyword>
<reference evidence="12" key="2">
    <citation type="submission" date="2007-04" db="EMBL/GenBank/DDBJ databases">
        <title>The genome of the human body louse.</title>
        <authorList>
            <consortium name="The Human Body Louse Genome Consortium"/>
            <person name="Kirkness E."/>
            <person name="Walenz B."/>
            <person name="Hass B."/>
            <person name="Bruggner R."/>
            <person name="Strausberg R."/>
        </authorList>
    </citation>
    <scope>NUCLEOTIDE SEQUENCE</scope>
    <source>
        <strain evidence="12">USDA</strain>
    </source>
</reference>
<dbReference type="EC" id="2.7.2.3" evidence="4"/>
<evidence type="ECO:0000256" key="5">
    <source>
        <dbReference type="ARBA" id="ARBA00022679"/>
    </source>
</evidence>
<dbReference type="GO" id="GO:0004618">
    <property type="term" value="F:phosphoglycerate kinase activity"/>
    <property type="evidence" value="ECO:0007669"/>
    <property type="project" value="UniProtKB-EC"/>
</dbReference>
<keyword evidence="10" id="KW-0460">Magnesium</keyword>
<evidence type="ECO:0000256" key="4">
    <source>
        <dbReference type="ARBA" id="ARBA00013061"/>
    </source>
</evidence>
<reference evidence="13" key="3">
    <citation type="submission" date="2020-05" db="UniProtKB">
        <authorList>
            <consortium name="EnsemblMetazoa"/>
        </authorList>
    </citation>
    <scope>IDENTIFICATION</scope>
    <source>
        <strain evidence="13">USDA</strain>
    </source>
</reference>
<evidence type="ECO:0000256" key="11">
    <source>
        <dbReference type="ARBA" id="ARBA00023152"/>
    </source>
</evidence>
<keyword evidence="5 12" id="KW-0808">Transferase</keyword>
<name>E0VPY5_PEDHC</name>
<dbReference type="VEuPathDB" id="VectorBase:PHUM368610"/>
<evidence type="ECO:0000256" key="1">
    <source>
        <dbReference type="ARBA" id="ARBA00001946"/>
    </source>
</evidence>
<dbReference type="FunCoup" id="E0VPY5">
    <property type="interactions" value="492"/>
</dbReference>
<accession>E0VPY5</accession>
<dbReference type="GO" id="GO:0006094">
    <property type="term" value="P:gluconeogenesis"/>
    <property type="evidence" value="ECO:0007669"/>
    <property type="project" value="TreeGrafter"/>
</dbReference>
<dbReference type="GO" id="GO:0005524">
    <property type="term" value="F:ATP binding"/>
    <property type="evidence" value="ECO:0007669"/>
    <property type="project" value="UniProtKB-KW"/>
</dbReference>
<dbReference type="RefSeq" id="XP_002428179.1">
    <property type="nucleotide sequence ID" value="XM_002428134.1"/>
</dbReference>
<dbReference type="InterPro" id="IPR015824">
    <property type="entry name" value="Phosphoglycerate_kinase_N"/>
</dbReference>
<dbReference type="InParanoid" id="E0VPY5"/>
<dbReference type="EMBL" id="AAZO01004287">
    <property type="status" value="NOT_ANNOTATED_CDS"/>
    <property type="molecule type" value="Genomic_DNA"/>
</dbReference>
<dbReference type="Gene3D" id="3.40.50.1260">
    <property type="entry name" value="Phosphoglycerate kinase, N-terminal domain"/>
    <property type="match status" value="2"/>
</dbReference>
<dbReference type="GO" id="GO:0005829">
    <property type="term" value="C:cytosol"/>
    <property type="evidence" value="ECO:0007669"/>
    <property type="project" value="TreeGrafter"/>
</dbReference>
<comment type="similarity">
    <text evidence="3">Belongs to the phosphoglycerate kinase family.</text>
</comment>
<protein>
    <recommendedName>
        <fullName evidence="4">phosphoglycerate kinase</fullName>
        <ecNumber evidence="4">2.7.2.3</ecNumber>
    </recommendedName>
</protein>